<reference evidence="2" key="1">
    <citation type="journal article" date="2019" name="Int. J. Syst. Evol. Microbiol.">
        <title>The Global Catalogue of Microorganisms (GCM) 10K type strain sequencing project: providing services to taxonomists for standard genome sequencing and annotation.</title>
        <authorList>
            <consortium name="The Broad Institute Genomics Platform"/>
            <consortium name="The Broad Institute Genome Sequencing Center for Infectious Disease"/>
            <person name="Wu L."/>
            <person name="Ma J."/>
        </authorList>
    </citation>
    <scope>NUCLEOTIDE SEQUENCE [LARGE SCALE GENOMIC DNA]</scope>
    <source>
        <strain evidence="2">JCM 14304</strain>
    </source>
</reference>
<dbReference type="Proteomes" id="UP001500190">
    <property type="component" value="Unassembled WGS sequence"/>
</dbReference>
<sequence length="213" mass="23996">MVKIAMSVPLDDILAALVRRRPVFHSEADLQHAFAWEAHRLDPTLQVRLETHPEPNVRLDLLLSRSDLDRHTAVELKYLTAAWSGEHAGETFALKNHGAQDVRAYDAVKDIGRLERFVHQRANWNGVFIAITNDPMYWRPPTHGRATNADAFRIYEGSTLAGNRAWGPNTGAGTMKNRMEPIELAGAYALSWRDYSRISGARGQFRALVVEVD</sequence>
<comment type="caution">
    <text evidence="1">The sequence shown here is derived from an EMBL/GenBank/DDBJ whole genome shotgun (WGS) entry which is preliminary data.</text>
</comment>
<evidence type="ECO:0008006" key="3">
    <source>
        <dbReference type="Google" id="ProtNLM"/>
    </source>
</evidence>
<dbReference type="EMBL" id="BAAAND010000006">
    <property type="protein sequence ID" value="GAA1584152.1"/>
    <property type="molecule type" value="Genomic_DNA"/>
</dbReference>
<keyword evidence="2" id="KW-1185">Reference proteome</keyword>
<dbReference type="RefSeq" id="WP_344191722.1">
    <property type="nucleotide sequence ID" value="NZ_BAAAND010000006.1"/>
</dbReference>
<accession>A0ABP4PLW2</accession>
<proteinExistence type="predicted"/>
<organism evidence="1 2">
    <name type="scientific">Kribbella karoonensis</name>
    <dbReference type="NCBI Taxonomy" id="324851"/>
    <lineage>
        <taxon>Bacteria</taxon>
        <taxon>Bacillati</taxon>
        <taxon>Actinomycetota</taxon>
        <taxon>Actinomycetes</taxon>
        <taxon>Propionibacteriales</taxon>
        <taxon>Kribbellaceae</taxon>
        <taxon>Kribbella</taxon>
    </lineage>
</organism>
<gene>
    <name evidence="1" type="ORF">GCM10009742_31750</name>
</gene>
<evidence type="ECO:0000313" key="1">
    <source>
        <dbReference type="EMBL" id="GAA1584152.1"/>
    </source>
</evidence>
<protein>
    <recommendedName>
        <fullName evidence="3">Restriction endonuclease</fullName>
    </recommendedName>
</protein>
<evidence type="ECO:0000313" key="2">
    <source>
        <dbReference type="Proteomes" id="UP001500190"/>
    </source>
</evidence>
<name>A0ABP4PLW2_9ACTN</name>